<feature type="region of interest" description="Disordered" evidence="2">
    <location>
        <begin position="89"/>
        <end position="126"/>
    </location>
</feature>
<dbReference type="InterPro" id="IPR002048">
    <property type="entry name" value="EF_hand_dom"/>
</dbReference>
<dbReference type="InterPro" id="IPR011992">
    <property type="entry name" value="EF-hand-dom_pair"/>
</dbReference>
<dbReference type="InterPro" id="IPR018247">
    <property type="entry name" value="EF_Hand_1_Ca_BS"/>
</dbReference>
<dbReference type="PROSITE" id="PS50222">
    <property type="entry name" value="EF_HAND_2"/>
    <property type="match status" value="1"/>
</dbReference>
<evidence type="ECO:0000256" key="3">
    <source>
        <dbReference type="SAM" id="Phobius"/>
    </source>
</evidence>
<dbReference type="Proteomes" id="UP000186817">
    <property type="component" value="Unassembled WGS sequence"/>
</dbReference>
<comment type="caution">
    <text evidence="5">The sequence shown here is derived from an EMBL/GenBank/DDBJ whole genome shotgun (WGS) entry which is preliminary data.</text>
</comment>
<dbReference type="GO" id="GO:0005509">
    <property type="term" value="F:calcium ion binding"/>
    <property type="evidence" value="ECO:0007669"/>
    <property type="project" value="InterPro"/>
</dbReference>
<evidence type="ECO:0000256" key="1">
    <source>
        <dbReference type="ARBA" id="ARBA00022837"/>
    </source>
</evidence>
<keyword evidence="3" id="KW-0472">Membrane</keyword>
<gene>
    <name evidence="5" type="primary">DNHD1</name>
    <name evidence="5" type="ORF">AK812_SmicGene3989</name>
</gene>
<dbReference type="SUPFAM" id="SSF47473">
    <property type="entry name" value="EF-hand"/>
    <property type="match status" value="1"/>
</dbReference>
<feature type="transmembrane region" description="Helical" evidence="3">
    <location>
        <begin position="425"/>
        <end position="447"/>
    </location>
</feature>
<feature type="compositionally biased region" description="Acidic residues" evidence="2">
    <location>
        <begin position="615"/>
        <end position="626"/>
    </location>
</feature>
<keyword evidence="3" id="KW-0812">Transmembrane</keyword>
<dbReference type="EMBL" id="LSRX01000048">
    <property type="protein sequence ID" value="OLQ12156.1"/>
    <property type="molecule type" value="Genomic_DNA"/>
</dbReference>
<dbReference type="PROSITE" id="PS00018">
    <property type="entry name" value="EF_HAND_1"/>
    <property type="match status" value="1"/>
</dbReference>
<feature type="transmembrane region" description="Helical" evidence="3">
    <location>
        <begin position="454"/>
        <end position="473"/>
    </location>
</feature>
<evidence type="ECO:0000256" key="2">
    <source>
        <dbReference type="SAM" id="MobiDB-lite"/>
    </source>
</evidence>
<protein>
    <submittedName>
        <fullName evidence="5">Dynein heavy chain domain-containing protein 1</fullName>
    </submittedName>
</protein>
<feature type="region of interest" description="Disordered" evidence="2">
    <location>
        <begin position="1"/>
        <end position="28"/>
    </location>
</feature>
<proteinExistence type="predicted"/>
<feature type="region of interest" description="Disordered" evidence="2">
    <location>
        <begin position="579"/>
        <end position="779"/>
    </location>
</feature>
<sequence>MAMDGCWQPAVAASTRPTSLPPLPRPKLDRATVDLARGLEAELRNRPPGVPRRLKAYGQQQWTQRGDREAGLFRRPAEPPMEFQRVQSVGAISRTSSRRTARESNAEAAPSERSSAKRTASSNTLRAVKAACKVPSRPGSPDSHDEALEIGGQEAQERREALLRKQLREMRTGDDAVSYFTRYGGNTQAKIIYCLPASSLAQENEGFGPYDLVVVQEDRIRRETGEYFTITPSGVVHVVPGQLSDCVSLSEWVHQYMVYRLLTRMSFFRLYMHRKMVAQWRRHAKDASFCRKRARLARTCFFSRPTLLQPMLEVKEMVFEVGATPLISFPNRCVRLEDFASEVESQLVREGPEAGVFQDLERRRETIVATLEGLIGTVRHSADLFCKRRTSQIKSFASSRVRSIAQDFVAFSRATPSLEYTLGEWFWAVINALVIGPFFLLCGLCAARANSKRCACCYCCCNMCFIVLTVQTLSHSAGNLVVANMKSDAAPTFFAGCDPSICYPAGNITNITDPRMTVDCLATAVWNDYVPQLEGLHLSRDCPRVYLVCKGGLFDEPSSRFGSPGPVVDVVVPRRALAVGEDEPAGTQDQEEDPEAGPEQEEGILAPSDGRDDPGDSDDSDTEDPERDIGTGTAEPVLDMETGDEASLATEREEATSPPDAEDPARTEPADGTGGAASEGPDPDEPDAPPSRDDDADDDPVPQGVMPPQGERDDKDGDGTSTEPSHGAGEAAAQGEDEGEDGGGTVEDTQDADVSNRPADGENHADTSGEDGEPAAGTGDEFVETDLTWLASQREALLNVLKSPMPDDPISACSPCKMTNFLFDMGRRGTPDIFNYCKNVWVVKICCNLPGLVIFALGSVWGYKLYGKLFQGHLVPFIPAESTQVQMTDMSEPLMVQSDPQGSSERWALAELLGIAARMQDKHEAKERFRKEQIVQEDEAAIRGCIRLADSMLQANLTASVASAAELAQAVCSQGGTRVSSDTEDGEPGLKALGVSSMAFVDTGITEPDFQQGHRVLDAASVWLREASRDGKRAIDRKSMSSTYGGSLSARALNKMSDPAQKIVVSAGGLSARDSWRLAKEPVPKQGGLLLPLTADERKLQDLVQSMASKAALRFASISDVFRGLDPDRDGKIDRSELRYFFRTCGQTDAVADMFWKHLGAAETCDLLDYDLLVSFMRPFLVAAYQGVGPRRDLTVEKETKQERTEQLDSVKVEFAELLAAIKNKARGFMQPKKAYRCLGTPGKDRITKNELVAMAVMEGDDDNGAGGLAGTVIPVVRRKSCPSPTPAEAVVLSMQLLMMTFMQLKMKLPDELPVSCLRYFYDAKESRIWQVFHNGADADVVGSGEVSHSLFTEVPFFTDLGQ</sequence>
<feature type="compositionally biased region" description="Acidic residues" evidence="2">
    <location>
        <begin position="580"/>
        <end position="602"/>
    </location>
</feature>
<keyword evidence="1" id="KW-0106">Calcium</keyword>
<accession>A0A1Q9EXI1</accession>
<dbReference type="Gene3D" id="1.10.238.10">
    <property type="entry name" value="EF-hand"/>
    <property type="match status" value="1"/>
</dbReference>
<evidence type="ECO:0000313" key="5">
    <source>
        <dbReference type="EMBL" id="OLQ12156.1"/>
    </source>
</evidence>
<name>A0A1Q9EXI1_SYMMI</name>
<feature type="domain" description="EF-hand" evidence="4">
    <location>
        <begin position="1113"/>
        <end position="1148"/>
    </location>
</feature>
<keyword evidence="6" id="KW-1185">Reference proteome</keyword>
<evidence type="ECO:0000313" key="6">
    <source>
        <dbReference type="Proteomes" id="UP000186817"/>
    </source>
</evidence>
<organism evidence="5 6">
    <name type="scientific">Symbiodinium microadriaticum</name>
    <name type="common">Dinoflagellate</name>
    <name type="synonym">Zooxanthella microadriatica</name>
    <dbReference type="NCBI Taxonomy" id="2951"/>
    <lineage>
        <taxon>Eukaryota</taxon>
        <taxon>Sar</taxon>
        <taxon>Alveolata</taxon>
        <taxon>Dinophyceae</taxon>
        <taxon>Suessiales</taxon>
        <taxon>Symbiodiniaceae</taxon>
        <taxon>Symbiodinium</taxon>
    </lineage>
</organism>
<feature type="region of interest" description="Disordered" evidence="2">
    <location>
        <begin position="42"/>
        <end position="68"/>
    </location>
</feature>
<keyword evidence="3" id="KW-1133">Transmembrane helix</keyword>
<evidence type="ECO:0000259" key="4">
    <source>
        <dbReference type="PROSITE" id="PS50222"/>
    </source>
</evidence>
<reference evidence="5 6" key="1">
    <citation type="submission" date="2016-02" db="EMBL/GenBank/DDBJ databases">
        <title>Genome analysis of coral dinoflagellate symbionts highlights evolutionary adaptations to a symbiotic lifestyle.</title>
        <authorList>
            <person name="Aranda M."/>
            <person name="Li Y."/>
            <person name="Liew Y.J."/>
            <person name="Baumgarten S."/>
            <person name="Simakov O."/>
            <person name="Wilson M."/>
            <person name="Piel J."/>
            <person name="Ashoor H."/>
            <person name="Bougouffa S."/>
            <person name="Bajic V.B."/>
            <person name="Ryu T."/>
            <person name="Ravasi T."/>
            <person name="Bayer T."/>
            <person name="Micklem G."/>
            <person name="Kim H."/>
            <person name="Bhak J."/>
            <person name="Lajeunesse T.C."/>
            <person name="Voolstra C.R."/>
        </authorList>
    </citation>
    <scope>NUCLEOTIDE SEQUENCE [LARGE SCALE GENOMIC DNA]</scope>
    <source>
        <strain evidence="5 6">CCMP2467</strain>
    </source>
</reference>
<dbReference type="OrthoDB" id="429829at2759"/>